<sequence length="591" mass="66423">MKKRSDSGTSIFVLIRHLLPIAYKAHPVLFISVNALGIAQALSNGLNTIILAKLIDGIIQTINDHNYIHILIWILVLYGFALLLLQVINSTFNFLMEQYLNVCEGNFTYIFHKAVSKTEPICFEQEQYLNSILKAKEGAQSCGLFTIYLFGVIDFVLPYFIFMGTYFAFVDTKLMLSIIFAFIPACFSLFAQLKLFTKLQDTTAPIKRKYQYYKSCLIDKTFLKETRNLGAFGFFNKKALDQLADLVHEVFSCNKKSEKISLSVNLVTILGYVSMLVLLISSILSGDISIGLFVAAYGSMQTFFALMQNLVGGFGYGLVRIFAPIKNYVNFITKKNPTKLHDTFSEESGIRMSNVTFTYPNAQAPSLRNIQLEIPKGQVLAIVGENGSGKSTLAKLMLGLYKPNDGSVHIGGLDTAMIDSDEYYPYLSTVFQDYVKYKFTLDANIKIGQIDKNMDTTPVLSQTSLSPELILQKNDVILSRDFNGIDLSGGQWQQIAIARAQYRDHSFIVLDEPTAAIDPIMESDIYNRFINMSKGKTAVVITHRLGSARFADRIIVLKEGQIIQDGTHNDLLKLEGEYSRMWNLQAQNYVK</sequence>
<reference evidence="9" key="1">
    <citation type="submission" date="2020-08" db="EMBL/GenBank/DDBJ databases">
        <title>Genome public.</title>
        <authorList>
            <person name="Liu C."/>
            <person name="Sun Q."/>
        </authorList>
    </citation>
    <scope>NUCLEOTIDE SEQUENCE</scope>
    <source>
        <strain evidence="9">NSJ-33</strain>
    </source>
</reference>
<name>A0A926E3W3_9FIRM</name>
<dbReference type="GO" id="GO:0015421">
    <property type="term" value="F:ABC-type oligopeptide transporter activity"/>
    <property type="evidence" value="ECO:0007669"/>
    <property type="project" value="TreeGrafter"/>
</dbReference>
<dbReference type="SUPFAM" id="SSF52540">
    <property type="entry name" value="P-loop containing nucleoside triphosphate hydrolases"/>
    <property type="match status" value="1"/>
</dbReference>
<dbReference type="Pfam" id="PF00005">
    <property type="entry name" value="ABC_tran"/>
    <property type="match status" value="1"/>
</dbReference>
<evidence type="ECO:0000259" key="8">
    <source>
        <dbReference type="PROSITE" id="PS50893"/>
    </source>
</evidence>
<keyword evidence="4 9" id="KW-0067">ATP-binding</keyword>
<dbReference type="GO" id="GO:0016887">
    <property type="term" value="F:ATP hydrolysis activity"/>
    <property type="evidence" value="ECO:0007669"/>
    <property type="project" value="InterPro"/>
</dbReference>
<dbReference type="GO" id="GO:0005886">
    <property type="term" value="C:plasma membrane"/>
    <property type="evidence" value="ECO:0007669"/>
    <property type="project" value="UniProtKB-SubCell"/>
</dbReference>
<dbReference type="InterPro" id="IPR027417">
    <property type="entry name" value="P-loop_NTPase"/>
</dbReference>
<dbReference type="Proteomes" id="UP000610760">
    <property type="component" value="Unassembled WGS sequence"/>
</dbReference>
<dbReference type="Gene3D" id="1.20.1560.10">
    <property type="entry name" value="ABC transporter type 1, transmembrane domain"/>
    <property type="match status" value="1"/>
</dbReference>
<dbReference type="GO" id="GO:0005524">
    <property type="term" value="F:ATP binding"/>
    <property type="evidence" value="ECO:0007669"/>
    <property type="project" value="UniProtKB-KW"/>
</dbReference>
<dbReference type="SMART" id="SM00382">
    <property type="entry name" value="AAA"/>
    <property type="match status" value="1"/>
</dbReference>
<evidence type="ECO:0000256" key="6">
    <source>
        <dbReference type="ARBA" id="ARBA00023136"/>
    </source>
</evidence>
<feature type="transmembrane region" description="Helical" evidence="7">
    <location>
        <begin position="264"/>
        <end position="284"/>
    </location>
</feature>
<feature type="transmembrane region" description="Helical" evidence="7">
    <location>
        <begin position="290"/>
        <end position="319"/>
    </location>
</feature>
<dbReference type="RefSeq" id="WP_249294171.1">
    <property type="nucleotide sequence ID" value="NZ_JACRSV010000001.1"/>
</dbReference>
<feature type="transmembrane region" description="Helical" evidence="7">
    <location>
        <begin position="142"/>
        <end position="162"/>
    </location>
</feature>
<dbReference type="EMBL" id="JACRSV010000001">
    <property type="protein sequence ID" value="MBC8559268.1"/>
    <property type="molecule type" value="Genomic_DNA"/>
</dbReference>
<comment type="caution">
    <text evidence="9">The sequence shown here is derived from an EMBL/GenBank/DDBJ whole genome shotgun (WGS) entry which is preliminary data.</text>
</comment>
<gene>
    <name evidence="9" type="ORF">H8710_04200</name>
</gene>
<dbReference type="PANTHER" id="PTHR43394">
    <property type="entry name" value="ATP-DEPENDENT PERMEASE MDL1, MITOCHONDRIAL"/>
    <property type="match status" value="1"/>
</dbReference>
<organism evidence="9 10">
    <name type="scientific">Fumia xinanensis</name>
    <dbReference type="NCBI Taxonomy" id="2763659"/>
    <lineage>
        <taxon>Bacteria</taxon>
        <taxon>Bacillati</taxon>
        <taxon>Bacillota</taxon>
        <taxon>Clostridia</taxon>
        <taxon>Eubacteriales</taxon>
        <taxon>Oscillospiraceae</taxon>
        <taxon>Fumia</taxon>
    </lineage>
</organism>
<evidence type="ECO:0000313" key="9">
    <source>
        <dbReference type="EMBL" id="MBC8559268.1"/>
    </source>
</evidence>
<comment type="subcellular location">
    <subcellularLocation>
        <location evidence="1">Cell membrane</location>
        <topology evidence="1">Multi-pass membrane protein</topology>
    </subcellularLocation>
</comment>
<dbReference type="InterPro" id="IPR003593">
    <property type="entry name" value="AAA+_ATPase"/>
</dbReference>
<evidence type="ECO:0000256" key="4">
    <source>
        <dbReference type="ARBA" id="ARBA00022840"/>
    </source>
</evidence>
<keyword evidence="10" id="KW-1185">Reference proteome</keyword>
<evidence type="ECO:0000256" key="3">
    <source>
        <dbReference type="ARBA" id="ARBA00022741"/>
    </source>
</evidence>
<feature type="transmembrane region" description="Helical" evidence="7">
    <location>
        <begin position="21"/>
        <end position="42"/>
    </location>
</feature>
<dbReference type="PANTHER" id="PTHR43394:SF1">
    <property type="entry name" value="ATP-BINDING CASSETTE SUB-FAMILY B MEMBER 10, MITOCHONDRIAL"/>
    <property type="match status" value="1"/>
</dbReference>
<dbReference type="InterPro" id="IPR003439">
    <property type="entry name" value="ABC_transporter-like_ATP-bd"/>
</dbReference>
<evidence type="ECO:0000256" key="2">
    <source>
        <dbReference type="ARBA" id="ARBA00022692"/>
    </source>
</evidence>
<keyword evidence="5 7" id="KW-1133">Transmembrane helix</keyword>
<evidence type="ECO:0000256" key="7">
    <source>
        <dbReference type="SAM" id="Phobius"/>
    </source>
</evidence>
<evidence type="ECO:0000256" key="1">
    <source>
        <dbReference type="ARBA" id="ARBA00004651"/>
    </source>
</evidence>
<dbReference type="SUPFAM" id="SSF90123">
    <property type="entry name" value="ABC transporter transmembrane region"/>
    <property type="match status" value="1"/>
</dbReference>
<keyword evidence="6 7" id="KW-0472">Membrane</keyword>
<protein>
    <submittedName>
        <fullName evidence="9">ABC transporter ATP-binding protein</fullName>
    </submittedName>
</protein>
<accession>A0A926E3W3</accession>
<keyword evidence="2 7" id="KW-0812">Transmembrane</keyword>
<dbReference type="InterPro" id="IPR036640">
    <property type="entry name" value="ABC1_TM_sf"/>
</dbReference>
<dbReference type="AlphaFoldDB" id="A0A926E3W3"/>
<evidence type="ECO:0000313" key="10">
    <source>
        <dbReference type="Proteomes" id="UP000610760"/>
    </source>
</evidence>
<dbReference type="InterPro" id="IPR039421">
    <property type="entry name" value="Type_1_exporter"/>
</dbReference>
<feature type="domain" description="ABC transporter" evidence="8">
    <location>
        <begin position="350"/>
        <end position="584"/>
    </location>
</feature>
<feature type="transmembrane region" description="Helical" evidence="7">
    <location>
        <begin position="67"/>
        <end position="88"/>
    </location>
</feature>
<dbReference type="PROSITE" id="PS50893">
    <property type="entry name" value="ABC_TRANSPORTER_2"/>
    <property type="match status" value="1"/>
</dbReference>
<dbReference type="Gene3D" id="3.40.50.300">
    <property type="entry name" value="P-loop containing nucleotide triphosphate hydrolases"/>
    <property type="match status" value="1"/>
</dbReference>
<feature type="transmembrane region" description="Helical" evidence="7">
    <location>
        <begin position="174"/>
        <end position="191"/>
    </location>
</feature>
<proteinExistence type="predicted"/>
<evidence type="ECO:0000256" key="5">
    <source>
        <dbReference type="ARBA" id="ARBA00022989"/>
    </source>
</evidence>
<dbReference type="CDD" id="cd03228">
    <property type="entry name" value="ABCC_MRP_Like"/>
    <property type="match status" value="1"/>
</dbReference>
<keyword evidence="3" id="KW-0547">Nucleotide-binding</keyword>